<reference evidence="2 3" key="1">
    <citation type="submission" date="2016-11" db="EMBL/GenBank/DDBJ databases">
        <title>The macronuclear genome of Stentor coeruleus: a giant cell with tiny introns.</title>
        <authorList>
            <person name="Slabodnick M."/>
            <person name="Ruby J.G."/>
            <person name="Reiff S.B."/>
            <person name="Swart E.C."/>
            <person name="Gosai S."/>
            <person name="Prabakaran S."/>
            <person name="Witkowska E."/>
            <person name="Larue G.E."/>
            <person name="Fisher S."/>
            <person name="Freeman R.M."/>
            <person name="Gunawardena J."/>
            <person name="Chu W."/>
            <person name="Stover N.A."/>
            <person name="Gregory B.D."/>
            <person name="Nowacki M."/>
            <person name="Derisi J."/>
            <person name="Roy S.W."/>
            <person name="Marshall W.F."/>
            <person name="Sood P."/>
        </authorList>
    </citation>
    <scope>NUCLEOTIDE SEQUENCE [LARGE SCALE GENOMIC DNA]</scope>
    <source>
        <strain evidence="2">WM001</strain>
    </source>
</reference>
<dbReference type="InterPro" id="IPR004245">
    <property type="entry name" value="DUF229"/>
</dbReference>
<dbReference type="Proteomes" id="UP000187209">
    <property type="component" value="Unassembled WGS sequence"/>
</dbReference>
<dbReference type="OrthoDB" id="5982518at2759"/>
<keyword evidence="1" id="KW-1133">Transmembrane helix</keyword>
<dbReference type="AlphaFoldDB" id="A0A1R2C8E0"/>
<dbReference type="EMBL" id="MPUH01000242">
    <property type="protein sequence ID" value="OMJ85266.1"/>
    <property type="molecule type" value="Genomic_DNA"/>
</dbReference>
<sequence>MQTRLVTRALIYFVGLISILMFLFNLIALNSESSDESQLAIEHFFQIEEKSFSFFRERTMMNSENVKCVPTTYGISEKQDPEIFTVYKEYSNCAELNPGSFSIENETLTFTCKGSGLFMFSNSTSEEIFGRYDMKFKWETKGKFEKSKNSEWIFAKCLKNKLALLRNIFNITSAIRAKKITEQKKAQYGKKDNFRPLTVLLIMIDSVSRQSFFRNLPKTVQYINEEIINTNSDLSQKFLLYDFLINNAHGEKTPQNMAPILYGRTLEEFEDLLLEYSIFDEKDWPVFEELQEESMWKHYERNGFVTSFLYDSYTDYVSHFTGRRIFTDHTVCNFWRAASVAGNYIDYTDESQCIGNKWAYEYAFEYVNGFINNYKGINKFAYVHLDVAHETTGLRLHIADDNIIKFIKNILKYYEENTNEDLFFMFGADHGRMATVMSKEAWNEKMLPFQLVFANRELIQRTKSHNNLLWNSDRLVTRFDWHKTLKHMALIPYTQIYNEDELVKDFKSYRGISLIEKKISDDRDCKSEEIGSIYCSCMYTKNYIDKPFEDYYLKKIISKGIKGINSFLTKNGADQFCHNFTLGNVVSAYEVFTTVKDPMSKKNYYIRISDLDFPDFQLDFEIRYGLKNDFFYIPNKYGLRPYNEKKIMTQRGKNKVIVTQISSITNSNSNHYCQELPNKFTKFHDICNCKEKSNMVYSLYFSESDGLSCKAICTSYKGKCVDYEQVTLNKNTIINALKQQDVTINQVVEGDILGIIGENLLIPTLPYCDKVSNSTALLCVCYSFLK</sequence>
<keyword evidence="3" id="KW-1185">Reference proteome</keyword>
<evidence type="ECO:0000313" key="3">
    <source>
        <dbReference type="Proteomes" id="UP000187209"/>
    </source>
</evidence>
<feature type="transmembrane region" description="Helical" evidence="1">
    <location>
        <begin position="9"/>
        <end position="29"/>
    </location>
</feature>
<dbReference type="PANTHER" id="PTHR10974">
    <property type="entry name" value="FI08016P-RELATED"/>
    <property type="match status" value="1"/>
</dbReference>
<dbReference type="GO" id="GO:0005615">
    <property type="term" value="C:extracellular space"/>
    <property type="evidence" value="ECO:0007669"/>
    <property type="project" value="TreeGrafter"/>
</dbReference>
<accession>A0A1R2C8E0</accession>
<evidence type="ECO:0000313" key="2">
    <source>
        <dbReference type="EMBL" id="OMJ85266.1"/>
    </source>
</evidence>
<keyword evidence="1" id="KW-0472">Membrane</keyword>
<comment type="caution">
    <text evidence="2">The sequence shown here is derived from an EMBL/GenBank/DDBJ whole genome shotgun (WGS) entry which is preliminary data.</text>
</comment>
<gene>
    <name evidence="2" type="ORF">SteCoe_13425</name>
</gene>
<protein>
    <submittedName>
        <fullName evidence="2">Uncharacterized protein</fullName>
    </submittedName>
</protein>
<dbReference type="PANTHER" id="PTHR10974:SF1">
    <property type="entry name" value="FI08016P-RELATED"/>
    <property type="match status" value="1"/>
</dbReference>
<keyword evidence="1" id="KW-0812">Transmembrane</keyword>
<name>A0A1R2C8E0_9CILI</name>
<organism evidence="2 3">
    <name type="scientific">Stentor coeruleus</name>
    <dbReference type="NCBI Taxonomy" id="5963"/>
    <lineage>
        <taxon>Eukaryota</taxon>
        <taxon>Sar</taxon>
        <taxon>Alveolata</taxon>
        <taxon>Ciliophora</taxon>
        <taxon>Postciliodesmatophora</taxon>
        <taxon>Heterotrichea</taxon>
        <taxon>Heterotrichida</taxon>
        <taxon>Stentoridae</taxon>
        <taxon>Stentor</taxon>
    </lineage>
</organism>
<proteinExistence type="predicted"/>
<evidence type="ECO:0000256" key="1">
    <source>
        <dbReference type="SAM" id="Phobius"/>
    </source>
</evidence>
<dbReference type="Pfam" id="PF02995">
    <property type="entry name" value="DUF229"/>
    <property type="match status" value="1"/>
</dbReference>